<dbReference type="AlphaFoldDB" id="A0A645H8C6"/>
<reference evidence="1" key="1">
    <citation type="submission" date="2019-08" db="EMBL/GenBank/DDBJ databases">
        <authorList>
            <person name="Kucharzyk K."/>
            <person name="Murdoch R.W."/>
            <person name="Higgins S."/>
            <person name="Loffler F."/>
        </authorList>
    </citation>
    <scope>NUCLEOTIDE SEQUENCE</scope>
</reference>
<gene>
    <name evidence="1" type="ORF">SDC9_182250</name>
</gene>
<name>A0A645H8C6_9ZZZZ</name>
<sequence length="125" mass="14497">MRGRHGRFGFRIGNRRMRPGCGWSDFCKAFVVFEDRHRAAGFFEHFDGTRAQGFEGFARAGGRQRAHDDHRHGPVFHEQAQESKPIHPRHLDIQCDDVRLQLQHLVPGHVRVHGGADHFDIREVR</sequence>
<organism evidence="1">
    <name type="scientific">bioreactor metagenome</name>
    <dbReference type="NCBI Taxonomy" id="1076179"/>
    <lineage>
        <taxon>unclassified sequences</taxon>
        <taxon>metagenomes</taxon>
        <taxon>ecological metagenomes</taxon>
    </lineage>
</organism>
<proteinExistence type="predicted"/>
<accession>A0A645H8C6</accession>
<protein>
    <submittedName>
        <fullName evidence="1">Uncharacterized protein</fullName>
    </submittedName>
</protein>
<dbReference type="EMBL" id="VSSQ01087951">
    <property type="protein sequence ID" value="MPN34756.1"/>
    <property type="molecule type" value="Genomic_DNA"/>
</dbReference>
<evidence type="ECO:0000313" key="1">
    <source>
        <dbReference type="EMBL" id="MPN34756.1"/>
    </source>
</evidence>
<comment type="caution">
    <text evidence="1">The sequence shown here is derived from an EMBL/GenBank/DDBJ whole genome shotgun (WGS) entry which is preliminary data.</text>
</comment>